<keyword evidence="4 6" id="KW-1133">Transmembrane helix</keyword>
<dbReference type="GO" id="GO:0033228">
    <property type="term" value="P:cysteine export across plasma membrane"/>
    <property type="evidence" value="ECO:0007669"/>
    <property type="project" value="TreeGrafter"/>
</dbReference>
<organism evidence="7 8">
    <name type="scientific">Pleomorphomonas diazotrophica</name>
    <dbReference type="NCBI Taxonomy" id="1166257"/>
    <lineage>
        <taxon>Bacteria</taxon>
        <taxon>Pseudomonadati</taxon>
        <taxon>Pseudomonadota</taxon>
        <taxon>Alphaproteobacteria</taxon>
        <taxon>Hyphomicrobiales</taxon>
        <taxon>Pleomorphomonadaceae</taxon>
        <taxon>Pleomorphomonas</taxon>
    </lineage>
</organism>
<dbReference type="GO" id="GO:0005886">
    <property type="term" value="C:plasma membrane"/>
    <property type="evidence" value="ECO:0007669"/>
    <property type="project" value="UniProtKB-SubCell"/>
</dbReference>
<dbReference type="AlphaFoldDB" id="A0A1I4V7R7"/>
<name>A0A1I4V7R7_9HYPH</name>
<feature type="transmembrane region" description="Helical" evidence="6">
    <location>
        <begin position="106"/>
        <end position="127"/>
    </location>
</feature>
<feature type="transmembrane region" description="Helical" evidence="6">
    <location>
        <begin position="178"/>
        <end position="195"/>
    </location>
</feature>
<keyword evidence="3 6" id="KW-0812">Transmembrane</keyword>
<evidence type="ECO:0000313" key="8">
    <source>
        <dbReference type="Proteomes" id="UP000233491"/>
    </source>
</evidence>
<comment type="caution">
    <text evidence="7">The sequence shown here is derived from an EMBL/GenBank/DDBJ whole genome shotgun (WGS) entry which is preliminary data.</text>
</comment>
<evidence type="ECO:0000256" key="6">
    <source>
        <dbReference type="SAM" id="Phobius"/>
    </source>
</evidence>
<dbReference type="RefSeq" id="WP_101291189.1">
    <property type="nucleotide sequence ID" value="NZ_FOUQ01000010.1"/>
</dbReference>
<keyword evidence="5 6" id="KW-0472">Membrane</keyword>
<evidence type="ECO:0000256" key="5">
    <source>
        <dbReference type="ARBA" id="ARBA00023136"/>
    </source>
</evidence>
<evidence type="ECO:0000256" key="1">
    <source>
        <dbReference type="ARBA" id="ARBA00004651"/>
    </source>
</evidence>
<sequence>MDATPLFLLTSLALVGSPGPNTMSLTAIGGAYGTRRGVPYMIGLDLGMVAVVALVASGLWAAILAFPGIAPTVTVAASLYLLYLAYRIATAPPVSNREAPGRAPGFWPGVLLSLTNPKAYVAVAAVVSRFTLLPGRPVADELLKGGLFLALVVIVNVAWLAAGSLIARVVTDPKVGRWVNLGFAGVLVLSVLAAFL</sequence>
<feature type="transmembrane region" description="Helical" evidence="6">
    <location>
        <begin position="147"/>
        <end position="166"/>
    </location>
</feature>
<keyword evidence="8" id="KW-1185">Reference proteome</keyword>
<evidence type="ECO:0000256" key="4">
    <source>
        <dbReference type="ARBA" id="ARBA00022989"/>
    </source>
</evidence>
<dbReference type="InterPro" id="IPR001123">
    <property type="entry name" value="LeuE-type"/>
</dbReference>
<protein>
    <recommendedName>
        <fullName evidence="9">Threonine transporter RhtB</fullName>
    </recommendedName>
</protein>
<reference evidence="7 8" key="1">
    <citation type="submission" date="2017-12" db="EMBL/GenBank/DDBJ databases">
        <title>Anaerobic carbon monoxide metabolism by Pleomorphomonas carboxyditropha sp. nov., a new mesophilic hydrogenogenic carboxidotroph.</title>
        <authorList>
            <person name="Esquivel-Elizondo S."/>
            <person name="Krajmalnik-Brown R."/>
        </authorList>
    </citation>
    <scope>NUCLEOTIDE SEQUENCE [LARGE SCALE GENOMIC DNA]</scope>
    <source>
        <strain evidence="7 8">R5-392</strain>
    </source>
</reference>
<evidence type="ECO:0000256" key="3">
    <source>
        <dbReference type="ARBA" id="ARBA00022692"/>
    </source>
</evidence>
<dbReference type="GO" id="GO:0015171">
    <property type="term" value="F:amino acid transmembrane transporter activity"/>
    <property type="evidence" value="ECO:0007669"/>
    <property type="project" value="TreeGrafter"/>
</dbReference>
<evidence type="ECO:0000256" key="2">
    <source>
        <dbReference type="ARBA" id="ARBA00022475"/>
    </source>
</evidence>
<feature type="transmembrane region" description="Helical" evidence="6">
    <location>
        <begin position="68"/>
        <end position="86"/>
    </location>
</feature>
<feature type="transmembrane region" description="Helical" evidence="6">
    <location>
        <begin position="40"/>
        <end position="61"/>
    </location>
</feature>
<dbReference type="OrthoDB" id="7724143at2"/>
<dbReference type="PANTHER" id="PTHR30086">
    <property type="entry name" value="ARGININE EXPORTER PROTEIN ARGO"/>
    <property type="match status" value="1"/>
</dbReference>
<accession>A0A1I4V7R7</accession>
<dbReference type="EMBL" id="PJNW01000019">
    <property type="protein sequence ID" value="PKR87378.1"/>
    <property type="molecule type" value="Genomic_DNA"/>
</dbReference>
<proteinExistence type="predicted"/>
<keyword evidence="2" id="KW-1003">Cell membrane</keyword>
<dbReference type="Proteomes" id="UP000233491">
    <property type="component" value="Unassembled WGS sequence"/>
</dbReference>
<dbReference type="Pfam" id="PF01810">
    <property type="entry name" value="LysE"/>
    <property type="match status" value="1"/>
</dbReference>
<evidence type="ECO:0000313" key="7">
    <source>
        <dbReference type="EMBL" id="PKR87378.1"/>
    </source>
</evidence>
<gene>
    <name evidence="7" type="ORF">CXZ10_20240</name>
</gene>
<dbReference type="PANTHER" id="PTHR30086:SF20">
    <property type="entry name" value="ARGININE EXPORTER PROTEIN ARGO-RELATED"/>
    <property type="match status" value="1"/>
</dbReference>
<comment type="subcellular location">
    <subcellularLocation>
        <location evidence="1">Cell membrane</location>
        <topology evidence="1">Multi-pass membrane protein</topology>
    </subcellularLocation>
</comment>
<evidence type="ECO:0008006" key="9">
    <source>
        <dbReference type="Google" id="ProtNLM"/>
    </source>
</evidence>